<sequence length="211" mass="23598">MVKCNLYFTSCCSLLLPLLLLQLLTLNCRTTAGLPVNADRCAHCNRLFKTLLLNITELLKSDDLCFGILSDKVVLGKPETLMSCTPTPAQNSSCMMQRHSSFSESECLRNIMKDLVYYEAAIKSYLNSTLRSPTEEVALLSPTLGIIKSLKSCSPMPAEENKPSEEDAAQMWGGDTFNNRQEMCKMMRGFYVRTITINRAMGYIASGDHRK</sequence>
<keyword evidence="3" id="KW-1185">Reference proteome</keyword>
<dbReference type="Proteomes" id="UP000693946">
    <property type="component" value="Linkage Group LG8"/>
</dbReference>
<evidence type="ECO:0000313" key="3">
    <source>
        <dbReference type="Proteomes" id="UP000693946"/>
    </source>
</evidence>
<dbReference type="GO" id="GO:0005615">
    <property type="term" value="C:extracellular space"/>
    <property type="evidence" value="ECO:0007669"/>
    <property type="project" value="UniProtKB-KW"/>
</dbReference>
<reference evidence="2 3" key="1">
    <citation type="journal article" date="2021" name="Sci. Rep.">
        <title>Chromosome anchoring in Senegalese sole (Solea senegalensis) reveals sex-associated markers and genome rearrangements in flatfish.</title>
        <authorList>
            <person name="Guerrero-Cozar I."/>
            <person name="Gomez-Garrido J."/>
            <person name="Berbel C."/>
            <person name="Martinez-Blanch J.F."/>
            <person name="Alioto T."/>
            <person name="Claros M.G."/>
            <person name="Gagnaire P.A."/>
            <person name="Manchado M."/>
        </authorList>
    </citation>
    <scope>NUCLEOTIDE SEQUENCE [LARGE SCALE GENOMIC DNA]</scope>
    <source>
        <strain evidence="2">Sse05_10M</strain>
    </source>
</reference>
<proteinExistence type="inferred from homology"/>
<dbReference type="RefSeq" id="XP_043888244.1">
    <property type="nucleotide sequence ID" value="XM_044032309.1"/>
</dbReference>
<comment type="subcellular location">
    <subcellularLocation>
        <location evidence="1">Secreted</location>
    </subcellularLocation>
</comment>
<keyword evidence="1" id="KW-1015">Disulfide bond</keyword>
<feature type="chain" id="PRO_5043099091" description="Interleukin-12 subunit alpha" evidence="1">
    <location>
        <begin position="34"/>
        <end position="211"/>
    </location>
</feature>
<evidence type="ECO:0000256" key="1">
    <source>
        <dbReference type="RuleBase" id="RU363133"/>
    </source>
</evidence>
<comment type="similarity">
    <text evidence="1">Belongs to the IL-6 superfamily.</text>
</comment>
<dbReference type="Pfam" id="PF03039">
    <property type="entry name" value="IL12"/>
    <property type="match status" value="1"/>
</dbReference>
<comment type="caution">
    <text evidence="2">The sequence shown here is derived from an EMBL/GenBank/DDBJ whole genome shotgun (WGS) entry which is preliminary data.</text>
</comment>
<keyword evidence="1" id="KW-0964">Secreted</keyword>
<keyword evidence="1" id="KW-0732">Signal</keyword>
<dbReference type="GO" id="GO:0008083">
    <property type="term" value="F:growth factor activity"/>
    <property type="evidence" value="ECO:0007669"/>
    <property type="project" value="UniProtKB-KW"/>
</dbReference>
<dbReference type="GO" id="GO:0005125">
    <property type="term" value="F:cytokine activity"/>
    <property type="evidence" value="ECO:0007669"/>
    <property type="project" value="UniProtKB-KW"/>
</dbReference>
<dbReference type="GO" id="GO:0006955">
    <property type="term" value="P:immune response"/>
    <property type="evidence" value="ECO:0007669"/>
    <property type="project" value="InterPro"/>
</dbReference>
<accession>A0AAV6PXG1</accession>
<comment type="subunit">
    <text evidence="1">Heterodimer with IL12B; disulfide-linked. The heterodimer is known as interleukin IL-12.</text>
</comment>
<dbReference type="InterPro" id="IPR004281">
    <property type="entry name" value="IL-12_alpha"/>
</dbReference>
<protein>
    <recommendedName>
        <fullName evidence="1">Interleukin-12 subunit alpha</fullName>
        <shortName evidence="1">IL-12A</shortName>
    </recommendedName>
</protein>
<keyword evidence="1" id="KW-0339">Growth factor</keyword>
<dbReference type="EMBL" id="JAGKHQ010000020">
    <property type="protein sequence ID" value="KAG7479320.1"/>
    <property type="molecule type" value="Genomic_DNA"/>
</dbReference>
<name>A0AAV6PXG1_SOLSE</name>
<dbReference type="GeneID" id="122773547"/>
<dbReference type="GO" id="GO:0005143">
    <property type="term" value="F:interleukin-12 receptor binding"/>
    <property type="evidence" value="ECO:0007669"/>
    <property type="project" value="InterPro"/>
</dbReference>
<keyword evidence="1" id="KW-0202">Cytokine</keyword>
<gene>
    <name evidence="1" type="primary">IL12A</name>
    <name evidence="2" type="ORF">JOB18_023043</name>
</gene>
<feature type="signal peptide" evidence="1">
    <location>
        <begin position="1"/>
        <end position="33"/>
    </location>
</feature>
<dbReference type="AlphaFoldDB" id="A0AAV6PXG1"/>
<evidence type="ECO:0000313" key="2">
    <source>
        <dbReference type="EMBL" id="KAG7479320.1"/>
    </source>
</evidence>
<organism evidence="2 3">
    <name type="scientific">Solea senegalensis</name>
    <name type="common">Senegalese sole</name>
    <dbReference type="NCBI Taxonomy" id="28829"/>
    <lineage>
        <taxon>Eukaryota</taxon>
        <taxon>Metazoa</taxon>
        <taxon>Chordata</taxon>
        <taxon>Craniata</taxon>
        <taxon>Vertebrata</taxon>
        <taxon>Euteleostomi</taxon>
        <taxon>Actinopterygii</taxon>
        <taxon>Neopterygii</taxon>
        <taxon>Teleostei</taxon>
        <taxon>Neoteleostei</taxon>
        <taxon>Acanthomorphata</taxon>
        <taxon>Carangaria</taxon>
        <taxon>Pleuronectiformes</taxon>
        <taxon>Pleuronectoidei</taxon>
        <taxon>Soleidae</taxon>
        <taxon>Solea</taxon>
    </lineage>
</organism>